<feature type="region of interest" description="Disordered" evidence="1">
    <location>
        <begin position="168"/>
        <end position="246"/>
    </location>
</feature>
<accession>A0A9P4LTN7</accession>
<protein>
    <submittedName>
        <fullName evidence="2">Uncharacterized protein</fullName>
    </submittedName>
</protein>
<comment type="caution">
    <text evidence="2">The sequence shown here is derived from an EMBL/GenBank/DDBJ whole genome shotgun (WGS) entry which is preliminary data.</text>
</comment>
<evidence type="ECO:0000313" key="2">
    <source>
        <dbReference type="EMBL" id="KAF2085710.1"/>
    </source>
</evidence>
<name>A0A9P4LTN7_9PEZI</name>
<keyword evidence="3" id="KW-1185">Reference proteome</keyword>
<sequence>MAAQSPRDALNRREVKTTIAKSIFIPFPSFTPSEQRPKDPQSCLDQTIHNLNTHHAAVRKNIICSGRQAIEHPVEDIPQCAPGDAYLSAINYSVITSLDSNPNQDNPDGLIKLKAPSPPPITDDNVEAFEWSISHPIAVTLHTQAALEEYKSHSRTIIEGYRQILQRSTLPSHPTNLNFNRSQPGPSPLSRRRTLSHDQGAPRPASATNTTPCQAPFHRPSNDEGPRRGSMAGPIPSPMEDGRSTTPARYFVAPTAPMMTFTGSGLRSSQMPARTQTQMPAQMQARTPMPTQMQGQTPTPTQRQGPRTPASNVVDASRDPRQRR</sequence>
<feature type="compositionally biased region" description="Low complexity" evidence="1">
    <location>
        <begin position="287"/>
        <end position="309"/>
    </location>
</feature>
<evidence type="ECO:0000256" key="1">
    <source>
        <dbReference type="SAM" id="MobiDB-lite"/>
    </source>
</evidence>
<dbReference type="Proteomes" id="UP000799776">
    <property type="component" value="Unassembled WGS sequence"/>
</dbReference>
<feature type="compositionally biased region" description="Polar residues" evidence="1">
    <location>
        <begin position="168"/>
        <end position="184"/>
    </location>
</feature>
<organism evidence="2 3">
    <name type="scientific">Saccharata proteae CBS 121410</name>
    <dbReference type="NCBI Taxonomy" id="1314787"/>
    <lineage>
        <taxon>Eukaryota</taxon>
        <taxon>Fungi</taxon>
        <taxon>Dikarya</taxon>
        <taxon>Ascomycota</taxon>
        <taxon>Pezizomycotina</taxon>
        <taxon>Dothideomycetes</taxon>
        <taxon>Dothideomycetes incertae sedis</taxon>
        <taxon>Botryosphaeriales</taxon>
        <taxon>Saccharataceae</taxon>
        <taxon>Saccharata</taxon>
    </lineage>
</organism>
<dbReference type="AlphaFoldDB" id="A0A9P4LTN7"/>
<proteinExistence type="predicted"/>
<dbReference type="EMBL" id="ML978728">
    <property type="protein sequence ID" value="KAF2085710.1"/>
    <property type="molecule type" value="Genomic_DNA"/>
</dbReference>
<gene>
    <name evidence="2" type="ORF">K490DRAFT_67309</name>
</gene>
<reference evidence="2" key="1">
    <citation type="journal article" date="2020" name="Stud. Mycol.">
        <title>101 Dothideomycetes genomes: a test case for predicting lifestyles and emergence of pathogens.</title>
        <authorList>
            <person name="Haridas S."/>
            <person name="Albert R."/>
            <person name="Binder M."/>
            <person name="Bloem J."/>
            <person name="Labutti K."/>
            <person name="Salamov A."/>
            <person name="Andreopoulos B."/>
            <person name="Baker S."/>
            <person name="Barry K."/>
            <person name="Bills G."/>
            <person name="Bluhm B."/>
            <person name="Cannon C."/>
            <person name="Castanera R."/>
            <person name="Culley D."/>
            <person name="Daum C."/>
            <person name="Ezra D."/>
            <person name="Gonzalez J."/>
            <person name="Henrissat B."/>
            <person name="Kuo A."/>
            <person name="Liang C."/>
            <person name="Lipzen A."/>
            <person name="Lutzoni F."/>
            <person name="Magnuson J."/>
            <person name="Mondo S."/>
            <person name="Nolan M."/>
            <person name="Ohm R."/>
            <person name="Pangilinan J."/>
            <person name="Park H.-J."/>
            <person name="Ramirez L."/>
            <person name="Alfaro M."/>
            <person name="Sun H."/>
            <person name="Tritt A."/>
            <person name="Yoshinaga Y."/>
            <person name="Zwiers L.-H."/>
            <person name="Turgeon B."/>
            <person name="Goodwin S."/>
            <person name="Spatafora J."/>
            <person name="Crous P."/>
            <person name="Grigoriev I."/>
        </authorList>
    </citation>
    <scope>NUCLEOTIDE SEQUENCE</scope>
    <source>
        <strain evidence="2">CBS 121410</strain>
    </source>
</reference>
<feature type="compositionally biased region" description="Polar residues" evidence="1">
    <location>
        <begin position="261"/>
        <end position="285"/>
    </location>
</feature>
<evidence type="ECO:0000313" key="3">
    <source>
        <dbReference type="Proteomes" id="UP000799776"/>
    </source>
</evidence>
<feature type="region of interest" description="Disordered" evidence="1">
    <location>
        <begin position="261"/>
        <end position="324"/>
    </location>
</feature>